<dbReference type="AlphaFoldDB" id="A0A9P7XPF9"/>
<dbReference type="InterPro" id="IPR000772">
    <property type="entry name" value="Ricin_B_lectin"/>
</dbReference>
<comment type="caution">
    <text evidence="3">The sequence shown here is derived from an EMBL/GenBank/DDBJ whole genome shotgun (WGS) entry which is preliminary data.</text>
</comment>
<dbReference type="SUPFAM" id="SSF50370">
    <property type="entry name" value="Ricin B-like lectins"/>
    <property type="match status" value="1"/>
</dbReference>
<feature type="chain" id="PRO_5040148618" description="Ricin B lectin domain-containing protein" evidence="1">
    <location>
        <begin position="27"/>
        <end position="165"/>
    </location>
</feature>
<dbReference type="InterPro" id="IPR035992">
    <property type="entry name" value="Ricin_B-like_lectins"/>
</dbReference>
<dbReference type="Proteomes" id="UP000707451">
    <property type="component" value="Unassembled WGS sequence"/>
</dbReference>
<feature type="signal peptide" evidence="1">
    <location>
        <begin position="1"/>
        <end position="26"/>
    </location>
</feature>
<protein>
    <recommendedName>
        <fullName evidence="2">Ricin B lectin domain-containing protein</fullName>
    </recommendedName>
</protein>
<evidence type="ECO:0000259" key="2">
    <source>
        <dbReference type="Pfam" id="PF14200"/>
    </source>
</evidence>
<sequence>MLNNLRIRSLIYAVLGAAQVAVFASASVVDPGVYVIRNVAFPNKVLDENKAHATGGWVLNGGANQKWLLIPLPDYGTIFTIQNCASKRYLHNSGQSVTTVPTSGTPYWSISDLEEAVKEFFVVSMDNPVNRGLTMTGGTSITAEEESGDTNQRWRFQNVGNSCPP</sequence>
<name>A0A9P7XPF9_9FUNG</name>
<keyword evidence="4" id="KW-1185">Reference proteome</keyword>
<reference evidence="3" key="1">
    <citation type="submission" date="2021-06" db="EMBL/GenBank/DDBJ databases">
        <title>Genome Sequence of Mortierella hyaline Strain SCG-10, a Cold-Adapted, Nitrate-Reducing Fungus Isolated from Soil in Minnesota, USA.</title>
        <authorList>
            <person name="Aldossari N."/>
        </authorList>
    </citation>
    <scope>NUCLEOTIDE SEQUENCE</scope>
    <source>
        <strain evidence="3">SCG-10</strain>
    </source>
</reference>
<dbReference type="EMBL" id="JAHRHY010000013">
    <property type="protein sequence ID" value="KAG9064940.1"/>
    <property type="molecule type" value="Genomic_DNA"/>
</dbReference>
<accession>A0A9P7XPF9</accession>
<keyword evidence="1" id="KW-0732">Signal</keyword>
<dbReference type="OrthoDB" id="10544496at2759"/>
<dbReference type="Gene3D" id="2.80.10.50">
    <property type="match status" value="1"/>
</dbReference>
<evidence type="ECO:0000256" key="1">
    <source>
        <dbReference type="SAM" id="SignalP"/>
    </source>
</evidence>
<feature type="domain" description="Ricin B lectin" evidence="2">
    <location>
        <begin position="29"/>
        <end position="97"/>
    </location>
</feature>
<organism evidence="3 4">
    <name type="scientific">Linnemannia hyalina</name>
    <dbReference type="NCBI Taxonomy" id="64524"/>
    <lineage>
        <taxon>Eukaryota</taxon>
        <taxon>Fungi</taxon>
        <taxon>Fungi incertae sedis</taxon>
        <taxon>Mucoromycota</taxon>
        <taxon>Mortierellomycotina</taxon>
        <taxon>Mortierellomycetes</taxon>
        <taxon>Mortierellales</taxon>
        <taxon>Mortierellaceae</taxon>
        <taxon>Linnemannia</taxon>
    </lineage>
</organism>
<proteinExistence type="predicted"/>
<evidence type="ECO:0000313" key="3">
    <source>
        <dbReference type="EMBL" id="KAG9064940.1"/>
    </source>
</evidence>
<gene>
    <name evidence="3" type="ORF">KI688_003202</name>
</gene>
<dbReference type="Pfam" id="PF14200">
    <property type="entry name" value="RicinB_lectin_2"/>
    <property type="match status" value="1"/>
</dbReference>
<evidence type="ECO:0000313" key="4">
    <source>
        <dbReference type="Proteomes" id="UP000707451"/>
    </source>
</evidence>